<keyword evidence="7" id="KW-1185">Reference proteome</keyword>
<dbReference type="InterPro" id="IPR001633">
    <property type="entry name" value="EAL_dom"/>
</dbReference>
<evidence type="ECO:0000256" key="1">
    <source>
        <dbReference type="SAM" id="MobiDB-lite"/>
    </source>
</evidence>
<dbReference type="SMART" id="SM00086">
    <property type="entry name" value="PAC"/>
    <property type="match status" value="1"/>
</dbReference>
<dbReference type="SMART" id="SM00267">
    <property type="entry name" value="GGDEF"/>
    <property type="match status" value="1"/>
</dbReference>
<evidence type="ECO:0000259" key="4">
    <source>
        <dbReference type="PROSITE" id="PS50883"/>
    </source>
</evidence>
<dbReference type="PANTHER" id="PTHR44757">
    <property type="entry name" value="DIGUANYLATE CYCLASE DGCP"/>
    <property type="match status" value="1"/>
</dbReference>
<dbReference type="InterPro" id="IPR035965">
    <property type="entry name" value="PAS-like_dom_sf"/>
</dbReference>
<proteinExistence type="predicted"/>
<name>A0ABV3DQV1_9ACTN</name>
<dbReference type="SUPFAM" id="SSF55785">
    <property type="entry name" value="PYP-like sensor domain (PAS domain)"/>
    <property type="match status" value="1"/>
</dbReference>
<dbReference type="InterPro" id="IPR035919">
    <property type="entry name" value="EAL_sf"/>
</dbReference>
<dbReference type="SMART" id="SM00052">
    <property type="entry name" value="EAL"/>
    <property type="match status" value="1"/>
</dbReference>
<comment type="caution">
    <text evidence="6">The sequence shown here is derived from an EMBL/GenBank/DDBJ whole genome shotgun (WGS) entry which is preliminary data.</text>
</comment>
<dbReference type="Pfam" id="PF00563">
    <property type="entry name" value="EAL"/>
    <property type="match status" value="1"/>
</dbReference>
<sequence>MSSRADDASPGAAGVAAGLGTPGTVRDQAPDEADAPGEFARQWAKTVEATGCVPLPADAMYGRLRELTRRLGDALDTDPFHATEARAVGEELVAAHFTGAGLLERTFALVGHWWPRLRERAFTERRDPDDYLLRVIQLQGALAAGYAEALRARTLAEQQAVHSAVLDARELTEQALHSSEARFRAVFEQSGLGIAIGGIDGVVLDVNPALAQMFGVARADLAGRPMRAFMFADDPPHIRQWYDELVRGEREHFSTEKQYLRADGEPLWTHLTVSLVRDAAGSPQYQVAMMQDVTDRHRLYTRLRHQAQHDPLTGMPNRALFFERLEALFAGPGTADRVGLCYLDLDGFKVVNDSLGHDVGDQLLIAVARRLDAYVARAGHLMARMGGDEFVVLVEHSAGTGQVVALAEGILAALREPFRIRGHDLSVSASIGIVERPVAGTGPADTMRAADITLYWAKSEGRGRWTVFDTERNDREVARYTLSAEMPAALQHGEFDVDYQPLVSLSDGSVLGVEALVRWRHPRQGLIGPDRFIGLAEETGLIVPLGMYVLERACREARRWSDLGTNGRTGSADLGAQLPDPAPFISVNLAERQCHEPGLVRQVERVLAETGLEPQRLQFELTESQIMATDGGPLERLRELAAMGVRIAIDDFGTGYSNLAYLRRLPVCELKIAGSFVEGLRTPGDADPVDARIVASLVELAHALGLTVTAEGIETAAQAERLRAIGCDAGQGWYFSRPGPPDRIATLLDGVPRVG</sequence>
<evidence type="ECO:0000259" key="3">
    <source>
        <dbReference type="PROSITE" id="PS50113"/>
    </source>
</evidence>
<accession>A0ABV3DQV1</accession>
<dbReference type="SUPFAM" id="SSF55073">
    <property type="entry name" value="Nucleotide cyclase"/>
    <property type="match status" value="1"/>
</dbReference>
<dbReference type="Proteomes" id="UP001551482">
    <property type="component" value="Unassembled WGS sequence"/>
</dbReference>
<dbReference type="Pfam" id="PF00990">
    <property type="entry name" value="GGDEF"/>
    <property type="match status" value="1"/>
</dbReference>
<reference evidence="6 7" key="1">
    <citation type="submission" date="2024-06" db="EMBL/GenBank/DDBJ databases">
        <title>The Natural Products Discovery Center: Release of the First 8490 Sequenced Strains for Exploring Actinobacteria Biosynthetic Diversity.</title>
        <authorList>
            <person name="Kalkreuter E."/>
            <person name="Kautsar S.A."/>
            <person name="Yang D."/>
            <person name="Bader C.D."/>
            <person name="Teijaro C.N."/>
            <person name="Fluegel L."/>
            <person name="Davis C.M."/>
            <person name="Simpson J.R."/>
            <person name="Lauterbach L."/>
            <person name="Steele A.D."/>
            <person name="Gui C."/>
            <person name="Meng S."/>
            <person name="Li G."/>
            <person name="Viehrig K."/>
            <person name="Ye F."/>
            <person name="Su P."/>
            <person name="Kiefer A.F."/>
            <person name="Nichols A."/>
            <person name="Cepeda A.J."/>
            <person name="Yan W."/>
            <person name="Fan B."/>
            <person name="Jiang Y."/>
            <person name="Adhikari A."/>
            <person name="Zheng C.-J."/>
            <person name="Schuster L."/>
            <person name="Cowan T.M."/>
            <person name="Smanski M.J."/>
            <person name="Chevrette M.G."/>
            <person name="De Carvalho L.P.S."/>
            <person name="Shen B."/>
        </authorList>
    </citation>
    <scope>NUCLEOTIDE SEQUENCE [LARGE SCALE GENOMIC DNA]</scope>
    <source>
        <strain evidence="6 7">NPDC048946</strain>
    </source>
</reference>
<evidence type="ECO:0000313" key="7">
    <source>
        <dbReference type="Proteomes" id="UP001551482"/>
    </source>
</evidence>
<dbReference type="SMART" id="SM00091">
    <property type="entry name" value="PAS"/>
    <property type="match status" value="1"/>
</dbReference>
<dbReference type="PANTHER" id="PTHR44757:SF2">
    <property type="entry name" value="BIOFILM ARCHITECTURE MAINTENANCE PROTEIN MBAA"/>
    <property type="match status" value="1"/>
</dbReference>
<dbReference type="InterPro" id="IPR001610">
    <property type="entry name" value="PAC"/>
</dbReference>
<feature type="domain" description="PAS" evidence="2">
    <location>
        <begin position="179"/>
        <end position="249"/>
    </location>
</feature>
<dbReference type="Gene3D" id="3.30.70.270">
    <property type="match status" value="1"/>
</dbReference>
<dbReference type="PROSITE" id="PS50112">
    <property type="entry name" value="PAS"/>
    <property type="match status" value="1"/>
</dbReference>
<feature type="domain" description="PAC" evidence="3">
    <location>
        <begin position="253"/>
        <end position="305"/>
    </location>
</feature>
<dbReference type="Gene3D" id="3.20.20.450">
    <property type="entry name" value="EAL domain"/>
    <property type="match status" value="1"/>
</dbReference>
<dbReference type="NCBIfam" id="TIGR00229">
    <property type="entry name" value="sensory_box"/>
    <property type="match status" value="1"/>
</dbReference>
<dbReference type="InterPro" id="IPR052155">
    <property type="entry name" value="Biofilm_reg_signaling"/>
</dbReference>
<dbReference type="Pfam" id="PF08448">
    <property type="entry name" value="PAS_4"/>
    <property type="match status" value="1"/>
</dbReference>
<dbReference type="RefSeq" id="WP_358361015.1">
    <property type="nucleotide sequence ID" value="NZ_JBEZFP010000111.1"/>
</dbReference>
<protein>
    <submittedName>
        <fullName evidence="6">EAL domain-containing protein</fullName>
    </submittedName>
</protein>
<dbReference type="PROSITE" id="PS50113">
    <property type="entry name" value="PAC"/>
    <property type="match status" value="1"/>
</dbReference>
<dbReference type="PROSITE" id="PS50887">
    <property type="entry name" value="GGDEF"/>
    <property type="match status" value="1"/>
</dbReference>
<dbReference type="InterPro" id="IPR029787">
    <property type="entry name" value="Nucleotide_cyclase"/>
</dbReference>
<dbReference type="InterPro" id="IPR000014">
    <property type="entry name" value="PAS"/>
</dbReference>
<gene>
    <name evidence="6" type="ORF">AB0C36_32060</name>
</gene>
<organism evidence="6 7">
    <name type="scientific">Streptodolium elevatio</name>
    <dbReference type="NCBI Taxonomy" id="3157996"/>
    <lineage>
        <taxon>Bacteria</taxon>
        <taxon>Bacillati</taxon>
        <taxon>Actinomycetota</taxon>
        <taxon>Actinomycetes</taxon>
        <taxon>Kitasatosporales</taxon>
        <taxon>Streptomycetaceae</taxon>
        <taxon>Streptodolium</taxon>
    </lineage>
</organism>
<feature type="region of interest" description="Disordered" evidence="1">
    <location>
        <begin position="1"/>
        <end position="35"/>
    </location>
</feature>
<evidence type="ECO:0000259" key="5">
    <source>
        <dbReference type="PROSITE" id="PS50887"/>
    </source>
</evidence>
<dbReference type="InterPro" id="IPR000700">
    <property type="entry name" value="PAS-assoc_C"/>
</dbReference>
<dbReference type="CDD" id="cd00130">
    <property type="entry name" value="PAS"/>
    <property type="match status" value="1"/>
</dbReference>
<dbReference type="InterPro" id="IPR000160">
    <property type="entry name" value="GGDEF_dom"/>
</dbReference>
<dbReference type="SUPFAM" id="SSF141868">
    <property type="entry name" value="EAL domain-like"/>
    <property type="match status" value="1"/>
</dbReference>
<dbReference type="EMBL" id="JBEZFP010000111">
    <property type="protein sequence ID" value="MEU8138130.1"/>
    <property type="molecule type" value="Genomic_DNA"/>
</dbReference>
<dbReference type="CDD" id="cd01948">
    <property type="entry name" value="EAL"/>
    <property type="match status" value="1"/>
</dbReference>
<feature type="domain" description="EAL" evidence="4">
    <location>
        <begin position="479"/>
        <end position="752"/>
    </location>
</feature>
<dbReference type="NCBIfam" id="TIGR00254">
    <property type="entry name" value="GGDEF"/>
    <property type="match status" value="1"/>
</dbReference>
<dbReference type="InterPro" id="IPR013656">
    <property type="entry name" value="PAS_4"/>
</dbReference>
<dbReference type="CDD" id="cd01949">
    <property type="entry name" value="GGDEF"/>
    <property type="match status" value="1"/>
</dbReference>
<evidence type="ECO:0000259" key="2">
    <source>
        <dbReference type="PROSITE" id="PS50112"/>
    </source>
</evidence>
<evidence type="ECO:0000313" key="6">
    <source>
        <dbReference type="EMBL" id="MEU8138130.1"/>
    </source>
</evidence>
<dbReference type="Gene3D" id="3.30.450.20">
    <property type="entry name" value="PAS domain"/>
    <property type="match status" value="1"/>
</dbReference>
<dbReference type="InterPro" id="IPR043128">
    <property type="entry name" value="Rev_trsase/Diguanyl_cyclase"/>
</dbReference>
<dbReference type="PROSITE" id="PS50883">
    <property type="entry name" value="EAL"/>
    <property type="match status" value="1"/>
</dbReference>
<feature type="domain" description="GGDEF" evidence="5">
    <location>
        <begin position="336"/>
        <end position="470"/>
    </location>
</feature>